<dbReference type="GO" id="GO:0005886">
    <property type="term" value="C:plasma membrane"/>
    <property type="evidence" value="ECO:0007669"/>
    <property type="project" value="TreeGrafter"/>
</dbReference>
<feature type="transmembrane region" description="Helical" evidence="1">
    <location>
        <begin position="339"/>
        <end position="357"/>
    </location>
</feature>
<keyword evidence="1" id="KW-0812">Transmembrane</keyword>
<protein>
    <submittedName>
        <fullName evidence="2">AcrB/AcrD/AcrF family protein</fullName>
    </submittedName>
</protein>
<dbReference type="PRINTS" id="PR00702">
    <property type="entry name" value="ACRIFLAVINRP"/>
</dbReference>
<dbReference type="SUPFAM" id="SSF82866">
    <property type="entry name" value="Multidrug efflux transporter AcrB transmembrane domain"/>
    <property type="match status" value="2"/>
</dbReference>
<dbReference type="Gene3D" id="3.30.2090.10">
    <property type="entry name" value="Multidrug efflux transporter AcrB TolC docking domain, DN and DC subdomains"/>
    <property type="match status" value="2"/>
</dbReference>
<dbReference type="EMBL" id="QRYC01000012">
    <property type="protein sequence ID" value="RGU56100.1"/>
    <property type="molecule type" value="Genomic_DNA"/>
</dbReference>
<accession>A0A412TR56</accession>
<evidence type="ECO:0000256" key="1">
    <source>
        <dbReference type="SAM" id="Phobius"/>
    </source>
</evidence>
<feature type="transmembrane region" description="Helical" evidence="1">
    <location>
        <begin position="1019"/>
        <end position="1047"/>
    </location>
</feature>
<dbReference type="Gene3D" id="3.30.70.1430">
    <property type="entry name" value="Multidrug efflux transporter AcrB pore domain"/>
    <property type="match status" value="2"/>
</dbReference>
<dbReference type="PANTHER" id="PTHR32063">
    <property type="match status" value="1"/>
</dbReference>
<evidence type="ECO:0000313" key="3">
    <source>
        <dbReference type="Proteomes" id="UP000284243"/>
    </source>
</evidence>
<feature type="transmembrane region" description="Helical" evidence="1">
    <location>
        <begin position="518"/>
        <end position="538"/>
    </location>
</feature>
<name>A0A412TR56_9BACT</name>
<dbReference type="SUPFAM" id="SSF82693">
    <property type="entry name" value="Multidrug efflux transporter AcrB pore domain, PN1, PN2, PC1 and PC2 subdomains"/>
    <property type="match status" value="2"/>
</dbReference>
<dbReference type="Gene3D" id="3.30.70.1320">
    <property type="entry name" value="Multidrug efflux transporter AcrB pore domain like"/>
    <property type="match status" value="1"/>
</dbReference>
<dbReference type="SUPFAM" id="SSF82714">
    <property type="entry name" value="Multidrug efflux transporter AcrB TolC docking domain, DN and DC subdomains"/>
    <property type="match status" value="1"/>
</dbReference>
<dbReference type="Pfam" id="PF00873">
    <property type="entry name" value="ACR_tran"/>
    <property type="match status" value="2"/>
</dbReference>
<sequence>MKLSAFSVNTIFVVLMLLGISLIPVLSLQLLPSSRSNDLSVSFSWDNAGPELLEMEVTTKLEGALARTRGLREIVSETGNGWGTIRLSIDKEENIDAIKLYLGSVVRSVKSGFPEGVQVSEVRGGEYSSGKEAKKERQLLLTYGISGPGTTQDVSRFAEDNISNIVSTMPGIESVTVTGAVPMEWVLIYDQQVLENIGISASDIRSALNNYYMRRDGGKVLIDTVPAKEYAYIIFRGNPLSHEIDMLNMPIKTLGDRIVLLKDIATLDYREKSPSSYYRINGLNQLNINIFAEKNANVIDLSAKVRDKMDLLEKDFGGKYSLQMAYDASKELEDELNQTLFRTLLTILILLIFVFLVSRDFRYLLIIAVSLAANVLIAFVFYYFLKVEIHIYTLAGITVSFGIIIDNVIVMADHYRHHRDRKVFMAILAATLTTMGALTVIFNMDNEIMRNMWDFTTVIIVNLSVSLFVALFFVPALMEKIPLRKKEARVRVARKRKVVKFTWKYKRFIGFTWRFRKAWVILAILGFGLPVFMIPSSVDRDKSYAETYNRIFSSEWFLTIRPWMDKLLGGSLRLFVEGGKGEWRQNDNNDRIRTSLSVVMTMPHGATLEQMNEAFMKVENFVSGFQEVDLFTTSISSANEGRMKITFKEEAEMTGFPEMLKNELVRYCNSIGNADSQISGVGRSFSNSLGDGYRSEELKVVGYNYRQVMKYAEVLKNKLSENRRVKKLYIGNARNPEKMREFVVKIDKAKLARNNSNVNDIMWRLRSLSYARDEYTTAYIDNEQTSIVIRPKNTVETSIWEMQNYPVQGDKATFRLSDVGTIQYEDTFDKITKTNQEYDVSVQYDFIGDYMLSNKVKERVMKEMNQSMPIGFRVKEGRDYWGGYWKMSNGFDRRILYILLVFGIIYFICAILLESLKQAMIVMLIVPLSFIGCFLGFYCFGLVFNEGGLAAFILMCGLSVNAVLYIQNDYNNKIIAGKARGLQTYLSAWNAKIIPILLTVISTILGFIPFLIGSNVADFWISLAIGTMSGLIFSVLVLMIYLPLFFMRREDKAGYRRKNSGMKEEGRKWLSHIKLNKIRGFIKH</sequence>
<proteinExistence type="predicted"/>
<keyword evidence="1" id="KW-1133">Transmembrane helix</keyword>
<comment type="caution">
    <text evidence="2">The sequence shown here is derived from an EMBL/GenBank/DDBJ whole genome shotgun (WGS) entry which is preliminary data.</text>
</comment>
<feature type="transmembrane region" description="Helical" evidence="1">
    <location>
        <begin position="455"/>
        <end position="477"/>
    </location>
</feature>
<feature type="transmembrane region" description="Helical" evidence="1">
    <location>
        <begin position="391"/>
        <end position="411"/>
    </location>
</feature>
<feature type="transmembrane region" description="Helical" evidence="1">
    <location>
        <begin position="423"/>
        <end position="443"/>
    </location>
</feature>
<keyword evidence="1" id="KW-0472">Membrane</keyword>
<dbReference type="GO" id="GO:0042910">
    <property type="term" value="F:xenobiotic transmembrane transporter activity"/>
    <property type="evidence" value="ECO:0007669"/>
    <property type="project" value="TreeGrafter"/>
</dbReference>
<dbReference type="RefSeq" id="WP_118160383.1">
    <property type="nucleotide sequence ID" value="NZ_QRYC01000012.1"/>
</dbReference>
<evidence type="ECO:0000313" key="2">
    <source>
        <dbReference type="EMBL" id="RGU56100.1"/>
    </source>
</evidence>
<dbReference type="Gene3D" id="1.20.1640.10">
    <property type="entry name" value="Multidrug efflux transporter AcrB transmembrane domain"/>
    <property type="match status" value="3"/>
</dbReference>
<feature type="transmembrane region" description="Helical" evidence="1">
    <location>
        <begin position="895"/>
        <end position="913"/>
    </location>
</feature>
<dbReference type="Proteomes" id="UP000284243">
    <property type="component" value="Unassembled WGS sequence"/>
</dbReference>
<organism evidence="2 3">
    <name type="scientific">Odoribacter splanchnicus</name>
    <dbReference type="NCBI Taxonomy" id="28118"/>
    <lineage>
        <taxon>Bacteria</taxon>
        <taxon>Pseudomonadati</taxon>
        <taxon>Bacteroidota</taxon>
        <taxon>Bacteroidia</taxon>
        <taxon>Bacteroidales</taxon>
        <taxon>Odoribacteraceae</taxon>
        <taxon>Odoribacter</taxon>
    </lineage>
</organism>
<feature type="transmembrane region" description="Helical" evidence="1">
    <location>
        <begin position="364"/>
        <end position="385"/>
    </location>
</feature>
<feature type="transmembrane region" description="Helical" evidence="1">
    <location>
        <begin position="949"/>
        <end position="968"/>
    </location>
</feature>
<dbReference type="InterPro" id="IPR001036">
    <property type="entry name" value="Acrflvin-R"/>
</dbReference>
<gene>
    <name evidence="2" type="ORF">DWW57_10085</name>
</gene>
<dbReference type="InterPro" id="IPR027463">
    <property type="entry name" value="AcrB_DN_DC_subdom"/>
</dbReference>
<feature type="transmembrane region" description="Helical" evidence="1">
    <location>
        <begin position="920"/>
        <end position="943"/>
    </location>
</feature>
<dbReference type="AlphaFoldDB" id="A0A412TR56"/>
<dbReference type="PANTHER" id="PTHR32063:SF0">
    <property type="entry name" value="SWARMING MOTILITY PROTEIN SWRC"/>
    <property type="match status" value="1"/>
</dbReference>
<feature type="transmembrane region" description="Helical" evidence="1">
    <location>
        <begin position="989"/>
        <end position="1013"/>
    </location>
</feature>
<dbReference type="Gene3D" id="3.30.70.1440">
    <property type="entry name" value="Multidrug efflux transporter AcrB pore domain"/>
    <property type="match status" value="1"/>
</dbReference>
<reference evidence="2 3" key="1">
    <citation type="submission" date="2018-08" db="EMBL/GenBank/DDBJ databases">
        <title>A genome reference for cultivated species of the human gut microbiota.</title>
        <authorList>
            <person name="Zou Y."/>
            <person name="Xue W."/>
            <person name="Luo G."/>
        </authorList>
    </citation>
    <scope>NUCLEOTIDE SEQUENCE [LARGE SCALE GENOMIC DNA]</scope>
    <source>
        <strain evidence="2 3">AF16-14</strain>
    </source>
</reference>